<evidence type="ECO:0000259" key="11">
    <source>
        <dbReference type="Pfam" id="PF08546"/>
    </source>
</evidence>
<protein>
    <recommendedName>
        <fullName evidence="4">2-dehydropantoate 2-reductase</fullName>
        <ecNumber evidence="3">1.1.1.169</ecNumber>
    </recommendedName>
    <alternativeName>
        <fullName evidence="8">Ketopantoate reductase</fullName>
    </alternativeName>
</protein>
<comment type="similarity">
    <text evidence="2">Belongs to the ketopantoate reductase family.</text>
</comment>
<dbReference type="Pfam" id="PF02558">
    <property type="entry name" value="ApbA"/>
    <property type="match status" value="1"/>
</dbReference>
<keyword evidence="6" id="KW-0521">NADP</keyword>
<feature type="domain" description="Ketopantoate reductase C-terminal" evidence="11">
    <location>
        <begin position="195"/>
        <end position="331"/>
    </location>
</feature>
<reference evidence="13" key="1">
    <citation type="journal article" date="2019" name="Int. J. Syst. Evol. Microbiol.">
        <title>The Global Catalogue of Microorganisms (GCM) 10K type strain sequencing project: providing services to taxonomists for standard genome sequencing and annotation.</title>
        <authorList>
            <consortium name="The Broad Institute Genomics Platform"/>
            <consortium name="The Broad Institute Genome Sequencing Center for Infectious Disease"/>
            <person name="Wu L."/>
            <person name="Ma J."/>
        </authorList>
    </citation>
    <scope>NUCLEOTIDE SEQUENCE [LARGE SCALE GENOMIC DNA]</scope>
    <source>
        <strain evidence="13">KACC 12507</strain>
    </source>
</reference>
<evidence type="ECO:0000313" key="13">
    <source>
        <dbReference type="Proteomes" id="UP001595897"/>
    </source>
</evidence>
<evidence type="ECO:0000256" key="2">
    <source>
        <dbReference type="ARBA" id="ARBA00007870"/>
    </source>
</evidence>
<keyword evidence="13" id="KW-1185">Reference proteome</keyword>
<comment type="catalytic activity">
    <reaction evidence="9">
        <text>(R)-pantoate + NADP(+) = 2-dehydropantoate + NADPH + H(+)</text>
        <dbReference type="Rhea" id="RHEA:16233"/>
        <dbReference type="ChEBI" id="CHEBI:11561"/>
        <dbReference type="ChEBI" id="CHEBI:15378"/>
        <dbReference type="ChEBI" id="CHEBI:15980"/>
        <dbReference type="ChEBI" id="CHEBI:57783"/>
        <dbReference type="ChEBI" id="CHEBI:58349"/>
        <dbReference type="EC" id="1.1.1.169"/>
    </reaction>
</comment>
<dbReference type="Gene3D" id="3.40.50.720">
    <property type="entry name" value="NAD(P)-binding Rossmann-like Domain"/>
    <property type="match status" value="1"/>
</dbReference>
<dbReference type="InterPro" id="IPR013752">
    <property type="entry name" value="KPA_reductase"/>
</dbReference>
<keyword evidence="7 12" id="KW-0560">Oxidoreductase</keyword>
<dbReference type="NCBIfam" id="TIGR00745">
    <property type="entry name" value="apbA_panE"/>
    <property type="match status" value="1"/>
</dbReference>
<evidence type="ECO:0000256" key="5">
    <source>
        <dbReference type="ARBA" id="ARBA00022655"/>
    </source>
</evidence>
<sequence length="355" mass="39864">MSAKIAQVKANNHAHHLIFGTGLIGSYLGGALIRAQQRVSFVGRKHFISQISARFTLSDYSGNRCELDGQGQGFLLDELAKVEAVDILWLCVKCTALESAAADMRELVTKNTIIICCQNGVGTHHVIENAFPHNHVIRAMVPFNVVNDEPGVFHRGTEGSMILEVSPALNDSIKWLSRQMNTEMLPVDISYHMTDLQWAKLQLNLGNAVNALADIPVKAMLETREYRFFIARLMNELLKVTEKQKIKLPKIANLPNTWIPSVLKLPNLLFKLVAKKMLAIDPQAKTSMWWDLHNQRTTEIDFINGKVVSQAKKLDMTAPANEWMVSLIHQAQSSKRLTAKEFKAALLQFEQENNT</sequence>
<dbReference type="Gene3D" id="1.10.1040.10">
    <property type="entry name" value="N-(1-d-carboxylethyl)-l-norvaline Dehydrogenase, domain 2"/>
    <property type="match status" value="1"/>
</dbReference>
<evidence type="ECO:0000313" key="12">
    <source>
        <dbReference type="EMBL" id="MFC4699517.1"/>
    </source>
</evidence>
<dbReference type="GO" id="GO:0008677">
    <property type="term" value="F:2-dehydropantoate 2-reductase activity"/>
    <property type="evidence" value="ECO:0007669"/>
    <property type="project" value="UniProtKB-EC"/>
</dbReference>
<dbReference type="Proteomes" id="UP001595897">
    <property type="component" value="Unassembled WGS sequence"/>
</dbReference>
<dbReference type="InterPro" id="IPR003710">
    <property type="entry name" value="ApbA"/>
</dbReference>
<dbReference type="InterPro" id="IPR013328">
    <property type="entry name" value="6PGD_dom2"/>
</dbReference>
<comment type="caution">
    <text evidence="12">The sequence shown here is derived from an EMBL/GenBank/DDBJ whole genome shotgun (WGS) entry which is preliminary data.</text>
</comment>
<proteinExistence type="inferred from homology"/>
<evidence type="ECO:0000256" key="4">
    <source>
        <dbReference type="ARBA" id="ARBA00019465"/>
    </source>
</evidence>
<evidence type="ECO:0000256" key="3">
    <source>
        <dbReference type="ARBA" id="ARBA00013014"/>
    </source>
</evidence>
<evidence type="ECO:0000256" key="1">
    <source>
        <dbReference type="ARBA" id="ARBA00004994"/>
    </source>
</evidence>
<dbReference type="PANTHER" id="PTHR43765">
    <property type="entry name" value="2-DEHYDROPANTOATE 2-REDUCTASE-RELATED"/>
    <property type="match status" value="1"/>
</dbReference>
<dbReference type="Pfam" id="PF08546">
    <property type="entry name" value="ApbA_C"/>
    <property type="match status" value="1"/>
</dbReference>
<dbReference type="RefSeq" id="WP_382406259.1">
    <property type="nucleotide sequence ID" value="NZ_JBHSGU010000002.1"/>
</dbReference>
<comment type="pathway">
    <text evidence="1">Cofactor biosynthesis; (R)-pantothenate biosynthesis; (R)-pantoate from 3-methyl-2-oxobutanoate: step 2/2.</text>
</comment>
<accession>A0ABV9LSM9</accession>
<evidence type="ECO:0000256" key="8">
    <source>
        <dbReference type="ARBA" id="ARBA00032024"/>
    </source>
</evidence>
<evidence type="ECO:0000256" key="6">
    <source>
        <dbReference type="ARBA" id="ARBA00022857"/>
    </source>
</evidence>
<gene>
    <name evidence="12" type="ORF">ACFO4O_05025</name>
</gene>
<dbReference type="EC" id="1.1.1.169" evidence="3"/>
<dbReference type="EMBL" id="JBHSGU010000002">
    <property type="protein sequence ID" value="MFC4699517.1"/>
    <property type="molecule type" value="Genomic_DNA"/>
</dbReference>
<name>A0ABV9LSM9_9ALTE</name>
<keyword evidence="5" id="KW-0566">Pantothenate biosynthesis</keyword>
<dbReference type="InterPro" id="IPR036291">
    <property type="entry name" value="NAD(P)-bd_dom_sf"/>
</dbReference>
<dbReference type="PANTHER" id="PTHR43765:SF2">
    <property type="entry name" value="2-DEHYDROPANTOATE 2-REDUCTASE"/>
    <property type="match status" value="1"/>
</dbReference>
<dbReference type="InterPro" id="IPR008927">
    <property type="entry name" value="6-PGluconate_DH-like_C_sf"/>
</dbReference>
<evidence type="ECO:0000256" key="9">
    <source>
        <dbReference type="ARBA" id="ARBA00048793"/>
    </source>
</evidence>
<dbReference type="InterPro" id="IPR013332">
    <property type="entry name" value="KPR_N"/>
</dbReference>
<dbReference type="SUPFAM" id="SSF48179">
    <property type="entry name" value="6-phosphogluconate dehydrogenase C-terminal domain-like"/>
    <property type="match status" value="1"/>
</dbReference>
<organism evidence="12 13">
    <name type="scientific">Glaciecola siphonariae</name>
    <dbReference type="NCBI Taxonomy" id="521012"/>
    <lineage>
        <taxon>Bacteria</taxon>
        <taxon>Pseudomonadati</taxon>
        <taxon>Pseudomonadota</taxon>
        <taxon>Gammaproteobacteria</taxon>
        <taxon>Alteromonadales</taxon>
        <taxon>Alteromonadaceae</taxon>
        <taxon>Glaciecola</taxon>
    </lineage>
</organism>
<feature type="domain" description="Ketopantoate reductase N-terminal" evidence="10">
    <location>
        <begin position="17"/>
        <end position="163"/>
    </location>
</feature>
<evidence type="ECO:0000259" key="10">
    <source>
        <dbReference type="Pfam" id="PF02558"/>
    </source>
</evidence>
<evidence type="ECO:0000256" key="7">
    <source>
        <dbReference type="ARBA" id="ARBA00023002"/>
    </source>
</evidence>
<dbReference type="InterPro" id="IPR050838">
    <property type="entry name" value="Ketopantoate_reductase"/>
</dbReference>
<dbReference type="SUPFAM" id="SSF51735">
    <property type="entry name" value="NAD(P)-binding Rossmann-fold domains"/>
    <property type="match status" value="1"/>
</dbReference>